<dbReference type="GO" id="GO:0004674">
    <property type="term" value="F:protein serine/threonine kinase activity"/>
    <property type="evidence" value="ECO:0007669"/>
    <property type="project" value="TreeGrafter"/>
</dbReference>
<keyword evidence="5" id="KW-1185">Reference proteome</keyword>
<dbReference type="SUPFAM" id="SSF75217">
    <property type="entry name" value="alpha/beta knot"/>
    <property type="match status" value="1"/>
</dbReference>
<dbReference type="PANTHER" id="PTHR27005:SF466">
    <property type="entry name" value="NON-FUNCTIONAL PSEUDOKINASE ZED1-LIKE"/>
    <property type="match status" value="1"/>
</dbReference>
<reference evidence="5" key="1">
    <citation type="journal article" date="2020" name="Genome Biol.">
        <title>Gamete binning: chromosome-level and haplotype-resolved genome assembly enabled by high-throughput single-cell sequencing of gamete genomes.</title>
        <authorList>
            <person name="Campoy J.A."/>
            <person name="Sun H."/>
            <person name="Goel M."/>
            <person name="Jiao W.-B."/>
            <person name="Folz-Donahue K."/>
            <person name="Wang N."/>
            <person name="Rubio M."/>
            <person name="Liu C."/>
            <person name="Kukat C."/>
            <person name="Ruiz D."/>
            <person name="Huettel B."/>
            <person name="Schneeberger K."/>
        </authorList>
    </citation>
    <scope>NUCLEOTIDE SEQUENCE [LARGE SCALE GENOMIC DNA]</scope>
    <source>
        <strain evidence="5">cv. Rojo Pasion</strain>
    </source>
</reference>
<dbReference type="Proteomes" id="UP000507245">
    <property type="component" value="Unassembled WGS sequence"/>
</dbReference>
<evidence type="ECO:0000313" key="5">
    <source>
        <dbReference type="Proteomes" id="UP000507245"/>
    </source>
</evidence>
<name>A0A6J5YAX4_PRUAR</name>
<gene>
    <name evidence="4" type="ORF">ORAREDHAP_LOCUS50123</name>
</gene>
<dbReference type="SUPFAM" id="SSF56112">
    <property type="entry name" value="Protein kinase-like (PK-like)"/>
    <property type="match status" value="1"/>
</dbReference>
<dbReference type="GO" id="GO:0007166">
    <property type="term" value="P:cell surface receptor signaling pathway"/>
    <property type="evidence" value="ECO:0007669"/>
    <property type="project" value="InterPro"/>
</dbReference>
<dbReference type="InterPro" id="IPR045274">
    <property type="entry name" value="WAK-like"/>
</dbReference>
<dbReference type="Pfam" id="PF04452">
    <property type="entry name" value="Methyltrans_RNA"/>
    <property type="match status" value="1"/>
</dbReference>
<dbReference type="Gene3D" id="3.40.1280.10">
    <property type="match status" value="1"/>
</dbReference>
<keyword evidence="2" id="KW-0067">ATP-binding</keyword>
<sequence length="255" mass="28448">MLLKDLIASCDGKSHPIRCYSAAEIIRATNNFDPSCVIDRLHDMYRGILDDRTVIINKYRHWVDGAIRDIIISMQMSTHKNSLKLLGCCLEFDTPALVFENARKGGPNDDGSLAVDNELLPWKTRLHIAKQLANFTEKEVNELMQAGAISVGLGPHRLRVETATVALLATLMLWLPCLGKVGRDADIESSYYKNLSKLLEDLIASCDGTSHPVHCYSADDLIRATTNFHPSCIVQGISKRSVDYHCQVLQWELAP</sequence>
<dbReference type="AlphaFoldDB" id="A0A6J5YAX4"/>
<proteinExistence type="predicted"/>
<dbReference type="PANTHER" id="PTHR27005">
    <property type="entry name" value="WALL-ASSOCIATED RECEPTOR KINASE-LIKE 21"/>
    <property type="match status" value="1"/>
</dbReference>
<dbReference type="GO" id="GO:0005524">
    <property type="term" value="F:ATP binding"/>
    <property type="evidence" value="ECO:0007669"/>
    <property type="project" value="UniProtKB-KW"/>
</dbReference>
<dbReference type="InterPro" id="IPR046886">
    <property type="entry name" value="RsmE_MTase_dom"/>
</dbReference>
<evidence type="ECO:0000256" key="2">
    <source>
        <dbReference type="ARBA" id="ARBA00022840"/>
    </source>
</evidence>
<dbReference type="Gene3D" id="3.30.200.20">
    <property type="entry name" value="Phosphorylase Kinase, domain 1"/>
    <property type="match status" value="1"/>
</dbReference>
<dbReference type="InterPro" id="IPR029028">
    <property type="entry name" value="Alpha/beta_knot_MTases"/>
</dbReference>
<dbReference type="InterPro" id="IPR011009">
    <property type="entry name" value="Kinase-like_dom_sf"/>
</dbReference>
<evidence type="ECO:0000256" key="1">
    <source>
        <dbReference type="ARBA" id="ARBA00022741"/>
    </source>
</evidence>
<feature type="domain" description="Ribosomal RNA small subunit methyltransferase E methyltransferase" evidence="3">
    <location>
        <begin position="135"/>
        <end position="171"/>
    </location>
</feature>
<evidence type="ECO:0000313" key="4">
    <source>
        <dbReference type="EMBL" id="CAB4321055.1"/>
    </source>
</evidence>
<dbReference type="EMBL" id="CAEKKB010000008">
    <property type="protein sequence ID" value="CAB4321055.1"/>
    <property type="molecule type" value="Genomic_DNA"/>
</dbReference>
<dbReference type="OrthoDB" id="75710at2759"/>
<accession>A0A6J5YAX4</accession>
<organism evidence="4 5">
    <name type="scientific">Prunus armeniaca</name>
    <name type="common">Apricot</name>
    <name type="synonym">Armeniaca vulgaris</name>
    <dbReference type="NCBI Taxonomy" id="36596"/>
    <lineage>
        <taxon>Eukaryota</taxon>
        <taxon>Viridiplantae</taxon>
        <taxon>Streptophyta</taxon>
        <taxon>Embryophyta</taxon>
        <taxon>Tracheophyta</taxon>
        <taxon>Spermatophyta</taxon>
        <taxon>Magnoliopsida</taxon>
        <taxon>eudicotyledons</taxon>
        <taxon>Gunneridae</taxon>
        <taxon>Pentapetalae</taxon>
        <taxon>rosids</taxon>
        <taxon>fabids</taxon>
        <taxon>Rosales</taxon>
        <taxon>Rosaceae</taxon>
        <taxon>Amygdaloideae</taxon>
        <taxon>Amygdaleae</taxon>
        <taxon>Prunus</taxon>
    </lineage>
</organism>
<keyword evidence="1" id="KW-0547">Nucleotide-binding</keyword>
<evidence type="ECO:0000259" key="3">
    <source>
        <dbReference type="Pfam" id="PF04452"/>
    </source>
</evidence>
<dbReference type="GO" id="GO:0005886">
    <property type="term" value="C:plasma membrane"/>
    <property type="evidence" value="ECO:0007669"/>
    <property type="project" value="TreeGrafter"/>
</dbReference>
<protein>
    <recommendedName>
        <fullName evidence="3">Ribosomal RNA small subunit methyltransferase E methyltransferase domain-containing protein</fullName>
    </recommendedName>
</protein>
<dbReference type="InterPro" id="IPR029026">
    <property type="entry name" value="tRNA_m1G_MTases_N"/>
</dbReference>